<dbReference type="OrthoDB" id="5458519at2"/>
<dbReference type="STRING" id="1479485.DA73_0242935"/>
<dbReference type="SUPFAM" id="SSF52833">
    <property type="entry name" value="Thioredoxin-like"/>
    <property type="match status" value="1"/>
</dbReference>
<dbReference type="PANTHER" id="PTHR41709:SF2">
    <property type="entry name" value="CIRCADIAN CLOCK PROTEIN KAIB2"/>
    <property type="match status" value="1"/>
</dbReference>
<name>A0A0C1R5X1_9CYAN</name>
<dbReference type="EMBL" id="JHEG02000059">
    <property type="protein sequence ID" value="KIE07765.1"/>
    <property type="molecule type" value="Genomic_DNA"/>
</dbReference>
<gene>
    <name evidence="3" type="ORF">DA73_0242935</name>
    <name evidence="2" type="ORF">DA73_0400027015</name>
</gene>
<dbReference type="Gene3D" id="3.40.30.10">
    <property type="entry name" value="Glutaredoxin"/>
    <property type="match status" value="1"/>
</dbReference>
<evidence type="ECO:0000313" key="2">
    <source>
        <dbReference type="EMBL" id="KAF3888727.1"/>
    </source>
</evidence>
<evidence type="ECO:0000313" key="3">
    <source>
        <dbReference type="EMBL" id="KIE07765.1"/>
    </source>
</evidence>
<organism evidence="3">
    <name type="scientific">Tolypothrix bouteillei VB521301</name>
    <dbReference type="NCBI Taxonomy" id="1479485"/>
    <lineage>
        <taxon>Bacteria</taxon>
        <taxon>Bacillati</taxon>
        <taxon>Cyanobacteriota</taxon>
        <taxon>Cyanophyceae</taxon>
        <taxon>Nostocales</taxon>
        <taxon>Tolypothrichaceae</taxon>
        <taxon>Tolypothrix</taxon>
    </lineage>
</organism>
<dbReference type="PANTHER" id="PTHR41709">
    <property type="entry name" value="KAIB-LIKE PROTEIN 1"/>
    <property type="match status" value="1"/>
</dbReference>
<proteinExistence type="predicted"/>
<keyword evidence="4" id="KW-1185">Reference proteome</keyword>
<dbReference type="CDD" id="cd02978">
    <property type="entry name" value="KaiB_like"/>
    <property type="match status" value="1"/>
</dbReference>
<protein>
    <submittedName>
        <fullName evidence="2">Circadian clock protein KaiB</fullName>
    </submittedName>
    <submittedName>
        <fullName evidence="3">KaiB domain protein</fullName>
    </submittedName>
</protein>
<dbReference type="InterPro" id="IPR039022">
    <property type="entry name" value="KaiB-like"/>
</dbReference>
<dbReference type="SMART" id="SM01248">
    <property type="entry name" value="KaiB"/>
    <property type="match status" value="1"/>
</dbReference>
<dbReference type="AlphaFoldDB" id="A0A0C1R5X1"/>
<dbReference type="GO" id="GO:0048511">
    <property type="term" value="P:rhythmic process"/>
    <property type="evidence" value="ECO:0007669"/>
    <property type="project" value="InterPro"/>
</dbReference>
<dbReference type="InterPro" id="IPR036249">
    <property type="entry name" value="Thioredoxin-like_sf"/>
</dbReference>
<dbReference type="EMBL" id="JHEG04000001">
    <property type="protein sequence ID" value="KAF3888727.1"/>
    <property type="molecule type" value="Genomic_DNA"/>
</dbReference>
<dbReference type="RefSeq" id="WP_038076454.1">
    <property type="nucleotide sequence ID" value="NZ_JHEG04000001.1"/>
</dbReference>
<feature type="domain" description="KaiB" evidence="1">
    <location>
        <begin position="168"/>
        <end position="249"/>
    </location>
</feature>
<dbReference type="Proteomes" id="UP000029738">
    <property type="component" value="Unassembled WGS sequence"/>
</dbReference>
<dbReference type="Pfam" id="PF07689">
    <property type="entry name" value="KaiB"/>
    <property type="match status" value="1"/>
</dbReference>
<reference evidence="3" key="1">
    <citation type="journal article" date="2015" name="Genome Announc.">
        <title>Draft Genome Sequence of Tolypothrix boutellei Strain VB521301.</title>
        <authorList>
            <person name="Chandrababunaidu M.M."/>
            <person name="Singh D."/>
            <person name="Sen D."/>
            <person name="Bhan S."/>
            <person name="Das S."/>
            <person name="Gupta A."/>
            <person name="Adhikary S.P."/>
            <person name="Tripathy S."/>
        </authorList>
    </citation>
    <scope>NUCLEOTIDE SEQUENCE</scope>
    <source>
        <strain evidence="3">VB521301</strain>
    </source>
</reference>
<accession>A0A0C1R5X1</accession>
<evidence type="ECO:0000313" key="4">
    <source>
        <dbReference type="Proteomes" id="UP000029738"/>
    </source>
</evidence>
<comment type="caution">
    <text evidence="3">The sequence shown here is derived from an EMBL/GenBank/DDBJ whole genome shotgun (WGS) entry which is preliminary data.</text>
</comment>
<reference evidence="2" key="2">
    <citation type="submission" date="2019-11" db="EMBL/GenBank/DDBJ databases">
        <title>Improved Assembly of Tolypothrix boutellei genome.</title>
        <authorList>
            <person name="Sarangi A.N."/>
            <person name="Mukherjee M."/>
            <person name="Ghosh S."/>
            <person name="Singh D."/>
            <person name="Das A."/>
            <person name="Kant S."/>
            <person name="Prusty A."/>
            <person name="Tripathy S."/>
        </authorList>
    </citation>
    <scope>NUCLEOTIDE SEQUENCE</scope>
    <source>
        <strain evidence="2">VB521301</strain>
    </source>
</reference>
<sequence length="253" mass="28759">MISDKPTYPPTLFKGIALFTPGGDLIYCIDPSKQGRWHLHLCATLQEILDLPEPPHFLVPCYTATVDRWLDPRTQKIQVFAEAYPTVMRHQAVLNAIFSTGELVWQPSPWAEGLCDRMVLSAYRSTFPQLWEDHDLVVRLELSEPVPSYYQPVVSTEQQSKTQGYVLRLFVAGHSAATERILQNLHELLEQYLGYPYTLKVIDVLTNPEQAEADQVSATPTLVKVWPQPIRRIAGELDNVEKILQMLGTAENF</sequence>
<dbReference type="InterPro" id="IPR011649">
    <property type="entry name" value="KaiB_domain"/>
</dbReference>
<evidence type="ECO:0000259" key="1">
    <source>
        <dbReference type="SMART" id="SM01248"/>
    </source>
</evidence>